<sequence length="170" mass="18325">MDGTIALVFLLTGLADMRLNHCATGCLAPEPVTPRLSFQVANLEFQEESIGGEIFADYATGEARGPFQPVVGFSYSSENSAWLGFGLRTAMPLFDTGLVAEGALMPGFHATGDGPYLGGSLQFRSSLGMSYEFINEARVGVYYDHRSNADINRVNPGLETFGFRLSVPLN</sequence>
<dbReference type="EMBL" id="AAOT01000019">
    <property type="protein sequence ID" value="EAR50959.1"/>
    <property type="molecule type" value="Genomic_DNA"/>
</dbReference>
<dbReference type="eggNOG" id="ENOG5030YRY">
    <property type="taxonomic scope" value="Bacteria"/>
</dbReference>
<proteinExistence type="predicted"/>
<dbReference type="InterPro" id="IPR018550">
    <property type="entry name" value="Lipid-A_deacylase-rel"/>
</dbReference>
<organism evidence="1 2">
    <name type="scientific">Oceanicola granulosus (strain ATCC BAA-861 / DSM 15982 / KCTC 12143 / HTCC2516)</name>
    <dbReference type="NCBI Taxonomy" id="314256"/>
    <lineage>
        <taxon>Bacteria</taxon>
        <taxon>Pseudomonadati</taxon>
        <taxon>Pseudomonadota</taxon>
        <taxon>Alphaproteobacteria</taxon>
        <taxon>Rhodobacterales</taxon>
        <taxon>Roseobacteraceae</taxon>
        <taxon>Oceanicola</taxon>
    </lineage>
</organism>
<dbReference type="STRING" id="314256.OG2516_03123"/>
<evidence type="ECO:0008006" key="3">
    <source>
        <dbReference type="Google" id="ProtNLM"/>
    </source>
</evidence>
<name>Q2CEA1_OCEGH</name>
<dbReference type="RefSeq" id="WP_007254154.1">
    <property type="nucleotide sequence ID" value="NZ_CH724107.1"/>
</dbReference>
<evidence type="ECO:0000313" key="1">
    <source>
        <dbReference type="EMBL" id="EAR50959.1"/>
    </source>
</evidence>
<accession>Q2CEA1</accession>
<dbReference type="AlphaFoldDB" id="Q2CEA1"/>
<dbReference type="OrthoDB" id="6199047at2"/>
<keyword evidence="2" id="KW-1185">Reference proteome</keyword>
<gene>
    <name evidence="1" type="ORF">OG2516_03123</name>
</gene>
<dbReference type="Gene3D" id="2.40.160.20">
    <property type="match status" value="1"/>
</dbReference>
<dbReference type="HOGENOM" id="CLU_116714_1_0_5"/>
<comment type="caution">
    <text evidence="1">The sequence shown here is derived from an EMBL/GenBank/DDBJ whole genome shotgun (WGS) entry which is preliminary data.</text>
</comment>
<dbReference type="Proteomes" id="UP000003635">
    <property type="component" value="Unassembled WGS sequence"/>
</dbReference>
<protein>
    <recommendedName>
        <fullName evidence="3">Acyloxyacyl hydrolase</fullName>
    </recommendedName>
</protein>
<evidence type="ECO:0000313" key="2">
    <source>
        <dbReference type="Proteomes" id="UP000003635"/>
    </source>
</evidence>
<reference evidence="1 2" key="1">
    <citation type="journal article" date="2010" name="J. Bacteriol.">
        <title>Genome sequences of Oceanicola granulosus HTCC2516(T) and Oceanicola batsensis HTCC2597(TDelta).</title>
        <authorList>
            <person name="Thrash J.C."/>
            <person name="Cho J.C."/>
            <person name="Vergin K.L."/>
            <person name="Giovannoni S.J."/>
        </authorList>
    </citation>
    <scope>NUCLEOTIDE SEQUENCE [LARGE SCALE GENOMIC DNA]</scope>
    <source>
        <strain evidence="2">ATCC BAA-861 / DSM 15982 / KCTC 12143 / HTCC2516</strain>
    </source>
</reference>
<dbReference type="Pfam" id="PF09411">
    <property type="entry name" value="PagL"/>
    <property type="match status" value="1"/>
</dbReference>